<sequence length="293" mass="32329">MRDTLARTVRGYVLLLVTIALAGCIHQPGKPTSMGATTFAGNLSQCCLNAEKYPAWLVDLVEPAAPLVGRTIAHVVWRQGYLANDMAQKTILSVLRPLDILVLSSKGRMSGHTIPGLFGHAAVYLGTETELRQIGAWDDPHIVPYRERIRAGAIMIEADQDGIHLSPARVVLNADRVVVLRPHLRSNRRRRGVIAGLLEHMGQRFDFHFDNASTERLYCTELINHVMPEAGLPARRLYGRQTTLPDEVVALAAVGKSNLDLILYVRSLSPQWESASRRTLAADIALAWHANAD</sequence>
<dbReference type="InterPro" id="IPR024453">
    <property type="entry name" value="Peptidase_C92"/>
</dbReference>
<dbReference type="RefSeq" id="WP_269906603.1">
    <property type="nucleotide sequence ID" value="NZ_JAPFQA010000008.1"/>
</dbReference>
<dbReference type="EMBL" id="JAPFQA010000008">
    <property type="protein sequence ID" value="MCZ8546233.1"/>
    <property type="molecule type" value="Genomic_DNA"/>
</dbReference>
<keyword evidence="2" id="KW-1185">Reference proteome</keyword>
<name>A0ABT4QXE2_9HYPH</name>
<comment type="caution">
    <text evidence="1">The sequence shown here is derived from an EMBL/GenBank/DDBJ whole genome shotgun (WGS) entry which is preliminary data.</text>
</comment>
<accession>A0ABT4QXE2</accession>
<protein>
    <submittedName>
        <fullName evidence="1">YiiX/YebB-like N1pC/P60 family cysteine hydrolase</fullName>
    </submittedName>
</protein>
<dbReference type="Proteomes" id="UP001152178">
    <property type="component" value="Unassembled WGS sequence"/>
</dbReference>
<proteinExistence type="predicted"/>
<organism evidence="1 2">
    <name type="scientific">Mesorhizobium qingshengii</name>
    <dbReference type="NCBI Taxonomy" id="1165689"/>
    <lineage>
        <taxon>Bacteria</taxon>
        <taxon>Pseudomonadati</taxon>
        <taxon>Pseudomonadota</taxon>
        <taxon>Alphaproteobacteria</taxon>
        <taxon>Hyphomicrobiales</taxon>
        <taxon>Phyllobacteriaceae</taxon>
        <taxon>Mesorhizobium</taxon>
    </lineage>
</organism>
<evidence type="ECO:0000313" key="2">
    <source>
        <dbReference type="Proteomes" id="UP001152178"/>
    </source>
</evidence>
<evidence type="ECO:0000313" key="1">
    <source>
        <dbReference type="EMBL" id="MCZ8546233.1"/>
    </source>
</evidence>
<dbReference type="Pfam" id="PF05708">
    <property type="entry name" value="Peptidase_C92"/>
    <property type="match status" value="1"/>
</dbReference>
<dbReference type="PROSITE" id="PS51257">
    <property type="entry name" value="PROKAR_LIPOPROTEIN"/>
    <property type="match status" value="1"/>
</dbReference>
<dbReference type="InterPro" id="IPR038765">
    <property type="entry name" value="Papain-like_cys_pep_sf"/>
</dbReference>
<reference evidence="1" key="1">
    <citation type="submission" date="2022-11" db="EMBL/GenBank/DDBJ databases">
        <authorList>
            <person name="Coimbra C."/>
        </authorList>
    </citation>
    <scope>NUCLEOTIDE SEQUENCE</scope>
    <source>
        <strain evidence="1">Jales19</strain>
    </source>
</reference>
<dbReference type="SUPFAM" id="SSF54001">
    <property type="entry name" value="Cysteine proteinases"/>
    <property type="match status" value="1"/>
</dbReference>
<gene>
    <name evidence="1" type="ORF">OOJ09_18750</name>
</gene>
<dbReference type="Gene3D" id="3.90.1720.10">
    <property type="entry name" value="endopeptidase domain like (from Nostoc punctiforme)"/>
    <property type="match status" value="1"/>
</dbReference>